<dbReference type="RefSeq" id="WP_002599458.1">
    <property type="nucleotide sequence ID" value="NZ_KB850958.1"/>
</dbReference>
<evidence type="ECO:0000256" key="1">
    <source>
        <dbReference type="SAM" id="Phobius"/>
    </source>
</evidence>
<keyword evidence="1" id="KW-0472">Membrane</keyword>
<evidence type="ECO:0000313" key="3">
    <source>
        <dbReference type="Proteomes" id="UP000013097"/>
    </source>
</evidence>
<dbReference type="eggNOG" id="ENOG5030M1H">
    <property type="taxonomic scope" value="Bacteria"/>
</dbReference>
<keyword evidence="1" id="KW-0812">Transmembrane</keyword>
<accession>N9XWA1</accession>
<name>N9XWA1_9CLOT</name>
<proteinExistence type="predicted"/>
<feature type="transmembrane region" description="Helical" evidence="1">
    <location>
        <begin position="44"/>
        <end position="64"/>
    </location>
</feature>
<reference evidence="2 3" key="1">
    <citation type="submission" date="2013-01" db="EMBL/GenBank/DDBJ databases">
        <title>The Genome Sequence of Clostridium colicanis 209318.</title>
        <authorList>
            <consortium name="The Broad Institute Genome Sequencing Platform"/>
            <person name="Earl A."/>
            <person name="Ward D."/>
            <person name="Feldgarden M."/>
            <person name="Gevers D."/>
            <person name="Courvalin P."/>
            <person name="Lambert T."/>
            <person name="Walker B."/>
            <person name="Young S.K."/>
            <person name="Zeng Q."/>
            <person name="Gargeya S."/>
            <person name="Fitzgerald M."/>
            <person name="Haas B."/>
            <person name="Abouelleil A."/>
            <person name="Alvarado L."/>
            <person name="Arachchi H.M."/>
            <person name="Berlin A.M."/>
            <person name="Chapman S.B."/>
            <person name="Dewar J."/>
            <person name="Goldberg J."/>
            <person name="Griggs A."/>
            <person name="Gujja S."/>
            <person name="Hansen M."/>
            <person name="Howarth C."/>
            <person name="Imamovic A."/>
            <person name="Larimer J."/>
            <person name="McCowan C."/>
            <person name="Murphy C."/>
            <person name="Neiman D."/>
            <person name="Pearson M."/>
            <person name="Priest M."/>
            <person name="Roberts A."/>
            <person name="Saif S."/>
            <person name="Shea T."/>
            <person name="Sisk P."/>
            <person name="Sykes S."/>
            <person name="Wortman J."/>
            <person name="Nusbaum C."/>
            <person name="Birren B."/>
        </authorList>
    </citation>
    <scope>NUCLEOTIDE SEQUENCE [LARGE SCALE GENOMIC DNA]</scope>
    <source>
        <strain evidence="2 3">209318</strain>
    </source>
</reference>
<dbReference type="HOGENOM" id="CLU_1297993_0_0_9"/>
<protein>
    <submittedName>
        <fullName evidence="2">Uncharacterized protein</fullName>
    </submittedName>
</protein>
<sequence length="203" mass="23677">MKNKNILFRIGSKPTSKTRIILTIIISILIGIFMGFALENLIGLNFIIGAGISGVVIFLCYVPLVATINKHWELTEEFLEYHVIDKYLDSLRYVINNLFNREDNYIAKIRLDQIESIKIYWTMHIGILGYIFYPLKLSIKLKDDSIMIMDALLHESEEFYNAFQYMKTKGIKINDKYNLLEAIGNPKVNITDYINEIRKDKVR</sequence>
<dbReference type="EMBL" id="AGYT01000019">
    <property type="protein sequence ID" value="ENY99881.1"/>
    <property type="molecule type" value="Genomic_DNA"/>
</dbReference>
<dbReference type="PATRIC" id="fig|999411.4.peg.2933"/>
<comment type="caution">
    <text evidence="2">The sequence shown here is derived from an EMBL/GenBank/DDBJ whole genome shotgun (WGS) entry which is preliminary data.</text>
</comment>
<organism evidence="2 3">
    <name type="scientific">Clostridium thermobutyricum</name>
    <dbReference type="NCBI Taxonomy" id="29372"/>
    <lineage>
        <taxon>Bacteria</taxon>
        <taxon>Bacillati</taxon>
        <taxon>Bacillota</taxon>
        <taxon>Clostridia</taxon>
        <taxon>Eubacteriales</taxon>
        <taxon>Clostridiaceae</taxon>
        <taxon>Clostridium</taxon>
    </lineage>
</organism>
<keyword evidence="3" id="KW-1185">Reference proteome</keyword>
<keyword evidence="1" id="KW-1133">Transmembrane helix</keyword>
<dbReference type="AlphaFoldDB" id="N9XWA1"/>
<dbReference type="Proteomes" id="UP000013097">
    <property type="component" value="Unassembled WGS sequence"/>
</dbReference>
<evidence type="ECO:0000313" key="2">
    <source>
        <dbReference type="EMBL" id="ENY99881.1"/>
    </source>
</evidence>
<feature type="transmembrane region" description="Helical" evidence="1">
    <location>
        <begin position="20"/>
        <end position="38"/>
    </location>
</feature>
<gene>
    <name evidence="2" type="ORF">HMPREF1092_03018</name>
</gene>